<reference evidence="5 6" key="1">
    <citation type="journal article" date="2018" name="Proc. Natl. Acad. Sci. U.S.A.">
        <title>Draft genome sequence of Camellia sinensis var. sinensis provides insights into the evolution of the tea genome and tea quality.</title>
        <authorList>
            <person name="Wei C."/>
            <person name="Yang H."/>
            <person name="Wang S."/>
            <person name="Zhao J."/>
            <person name="Liu C."/>
            <person name="Gao L."/>
            <person name="Xia E."/>
            <person name="Lu Y."/>
            <person name="Tai Y."/>
            <person name="She G."/>
            <person name="Sun J."/>
            <person name="Cao H."/>
            <person name="Tong W."/>
            <person name="Gao Q."/>
            <person name="Li Y."/>
            <person name="Deng W."/>
            <person name="Jiang X."/>
            <person name="Wang W."/>
            <person name="Chen Q."/>
            <person name="Zhang S."/>
            <person name="Li H."/>
            <person name="Wu J."/>
            <person name="Wang P."/>
            <person name="Li P."/>
            <person name="Shi C."/>
            <person name="Zheng F."/>
            <person name="Jian J."/>
            <person name="Huang B."/>
            <person name="Shan D."/>
            <person name="Shi M."/>
            <person name="Fang C."/>
            <person name="Yue Y."/>
            <person name="Li F."/>
            <person name="Li D."/>
            <person name="Wei S."/>
            <person name="Han B."/>
            <person name="Jiang C."/>
            <person name="Yin Y."/>
            <person name="Xia T."/>
            <person name="Zhang Z."/>
            <person name="Bennetzen J.L."/>
            <person name="Zhao S."/>
            <person name="Wan X."/>
        </authorList>
    </citation>
    <scope>NUCLEOTIDE SEQUENCE [LARGE SCALE GENOMIC DNA]</scope>
    <source>
        <strain evidence="6">cv. Shuchazao</strain>
        <tissue evidence="5">Leaf</tissue>
    </source>
</reference>
<evidence type="ECO:0008006" key="7">
    <source>
        <dbReference type="Google" id="ProtNLM"/>
    </source>
</evidence>
<feature type="region of interest" description="Disordered" evidence="2">
    <location>
        <begin position="137"/>
        <end position="203"/>
    </location>
</feature>
<comment type="caution">
    <text evidence="5">The sequence shown here is derived from an EMBL/GenBank/DDBJ whole genome shotgun (WGS) entry which is preliminary data.</text>
</comment>
<dbReference type="Gene3D" id="3.30.1370.50">
    <property type="entry name" value="R3H-like domain"/>
    <property type="match status" value="1"/>
</dbReference>
<feature type="domain" description="SUZ" evidence="4">
    <location>
        <begin position="104"/>
        <end position="174"/>
    </location>
</feature>
<sequence length="427" mass="48460">MDSIPPITITDGAVVASSMIDPFLVEALQNPRHRLTILRMELDIQKFLHNSEQHQFEFQHFPTSYLRLAAHRVAQHYGLQTMVQDNVLDGLGTRIVVKKLAESRFPAVCLSEIPAKQLEHDKHEKIKIVMRPRPNKAFSSEAGEKGVKRSPVRTVEERKEEYDRARARIFSSPNSPEPEVSVSQAPFDGKNMYPSGDDNEVCKNSMIDSEKTLTIGDGGTSSRVAILRDREKDRIDPDYDRSYESSPNSPEPEVSVSQAPFDGKNMYPSGDDNEVCKNSMIDSEKTLTIGDGGTSSRVAILRDREKDRIDPDYDRSYERYVKNSTVNQSFSLAPFSMQKFQPPFVQYDTVVPQLGQMPRTQASLSYSTPIMSPFCATGFNQTSRDTTYMQWPTSAMMYAQSYDQFRHAVFQAPYCQQPLSFDYSQNH</sequence>
<dbReference type="AlphaFoldDB" id="A0A4V3WNZ9"/>
<dbReference type="SUPFAM" id="SSF82708">
    <property type="entry name" value="R3H domain"/>
    <property type="match status" value="1"/>
</dbReference>
<dbReference type="InterPro" id="IPR036867">
    <property type="entry name" value="R3H_dom_sf"/>
</dbReference>
<feature type="compositionally biased region" description="Low complexity" evidence="2">
    <location>
        <begin position="244"/>
        <end position="257"/>
    </location>
</feature>
<evidence type="ECO:0000313" key="6">
    <source>
        <dbReference type="Proteomes" id="UP000306102"/>
    </source>
</evidence>
<accession>A0A4V3WNZ9</accession>
<evidence type="ECO:0000256" key="2">
    <source>
        <dbReference type="SAM" id="MobiDB-lite"/>
    </source>
</evidence>
<feature type="compositionally biased region" description="Low complexity" evidence="2">
    <location>
        <begin position="171"/>
        <end position="183"/>
    </location>
</feature>
<dbReference type="EMBL" id="SDRB02005334">
    <property type="protein sequence ID" value="THG14487.1"/>
    <property type="molecule type" value="Genomic_DNA"/>
</dbReference>
<evidence type="ECO:0000259" key="4">
    <source>
        <dbReference type="PROSITE" id="PS51673"/>
    </source>
</evidence>
<feature type="compositionally biased region" description="Basic and acidic residues" evidence="2">
    <location>
        <begin position="154"/>
        <end position="166"/>
    </location>
</feature>
<evidence type="ECO:0000256" key="1">
    <source>
        <dbReference type="ARBA" id="ARBA00022553"/>
    </source>
</evidence>
<dbReference type="SMART" id="SM00393">
    <property type="entry name" value="R3H"/>
    <property type="match status" value="1"/>
</dbReference>
<dbReference type="Proteomes" id="UP000306102">
    <property type="component" value="Unassembled WGS sequence"/>
</dbReference>
<dbReference type="InterPro" id="IPR051937">
    <property type="entry name" value="R3H_domain_containing"/>
</dbReference>
<feature type="compositionally biased region" description="Basic and acidic residues" evidence="2">
    <location>
        <begin position="226"/>
        <end position="243"/>
    </location>
</feature>
<gene>
    <name evidence="5" type="ORF">TEA_007801</name>
</gene>
<dbReference type="PROSITE" id="PS51673">
    <property type="entry name" value="SUZ"/>
    <property type="match status" value="1"/>
</dbReference>
<organism evidence="5 6">
    <name type="scientific">Camellia sinensis var. sinensis</name>
    <name type="common">China tea</name>
    <dbReference type="NCBI Taxonomy" id="542762"/>
    <lineage>
        <taxon>Eukaryota</taxon>
        <taxon>Viridiplantae</taxon>
        <taxon>Streptophyta</taxon>
        <taxon>Embryophyta</taxon>
        <taxon>Tracheophyta</taxon>
        <taxon>Spermatophyta</taxon>
        <taxon>Magnoliopsida</taxon>
        <taxon>eudicotyledons</taxon>
        <taxon>Gunneridae</taxon>
        <taxon>Pentapetalae</taxon>
        <taxon>asterids</taxon>
        <taxon>Ericales</taxon>
        <taxon>Theaceae</taxon>
        <taxon>Camellia</taxon>
    </lineage>
</organism>
<dbReference type="Pfam" id="PF12752">
    <property type="entry name" value="SUZ"/>
    <property type="match status" value="1"/>
</dbReference>
<dbReference type="CDD" id="cd02642">
    <property type="entry name" value="R3H_encore_like"/>
    <property type="match status" value="1"/>
</dbReference>
<dbReference type="PANTHER" id="PTHR15672:SF15">
    <property type="entry name" value="SINGLE-STRANDED NUCLEIC ACID BINDING R3H PROTEIN"/>
    <property type="match status" value="1"/>
</dbReference>
<dbReference type="Pfam" id="PF01424">
    <property type="entry name" value="R3H"/>
    <property type="match status" value="1"/>
</dbReference>
<dbReference type="PROSITE" id="PS51061">
    <property type="entry name" value="R3H"/>
    <property type="match status" value="1"/>
</dbReference>
<name>A0A4V3WNZ9_CAMSN</name>
<protein>
    <recommendedName>
        <fullName evidence="7">SUZ domain-containing protein</fullName>
    </recommendedName>
</protein>
<dbReference type="InterPro" id="IPR024771">
    <property type="entry name" value="SUZ"/>
</dbReference>
<dbReference type="PANTHER" id="PTHR15672">
    <property type="entry name" value="CAMP-REGULATED PHOSPHOPROTEIN 21 RELATED R3H DOMAIN CONTAINING PROTEIN"/>
    <property type="match status" value="1"/>
</dbReference>
<evidence type="ECO:0000259" key="3">
    <source>
        <dbReference type="PROSITE" id="PS51061"/>
    </source>
</evidence>
<dbReference type="GO" id="GO:0003676">
    <property type="term" value="F:nucleic acid binding"/>
    <property type="evidence" value="ECO:0007669"/>
    <property type="project" value="UniProtKB-UniRule"/>
</dbReference>
<feature type="region of interest" description="Disordered" evidence="2">
    <location>
        <begin position="224"/>
        <end position="273"/>
    </location>
</feature>
<dbReference type="InterPro" id="IPR001374">
    <property type="entry name" value="R3H_dom"/>
</dbReference>
<evidence type="ECO:0000313" key="5">
    <source>
        <dbReference type="EMBL" id="THG14487.1"/>
    </source>
</evidence>
<feature type="domain" description="R3H" evidence="3">
    <location>
        <begin position="34"/>
        <end position="101"/>
    </location>
</feature>
<dbReference type="STRING" id="542762.A0A4V3WNZ9"/>
<proteinExistence type="predicted"/>
<keyword evidence="6" id="KW-1185">Reference proteome</keyword>
<keyword evidence="1" id="KW-0597">Phosphoprotein</keyword>